<dbReference type="Proteomes" id="UP000518752">
    <property type="component" value="Unassembled WGS sequence"/>
</dbReference>
<name>A0A8H5LQR4_9AGAR</name>
<sequence>MVEESGGGGSTETQKPINEWDGMKKDDTRPLYLLLSISLLLMPFRIWIPPSPSLLRRRQRNREMFARVLYYHCCLMSLRLRLLRLSSPSPLPFPPTFLYRSSHQPSNSIQTRTNASCEDCTSPPSFSSHSSPSAPPFSPFGPLTPALPLPLIPPSPNQTGR</sequence>
<accession>A0A8H5LQR4</accession>
<feature type="region of interest" description="Disordered" evidence="1">
    <location>
        <begin position="1"/>
        <end position="22"/>
    </location>
</feature>
<feature type="compositionally biased region" description="Pro residues" evidence="1">
    <location>
        <begin position="145"/>
        <end position="161"/>
    </location>
</feature>
<keyword evidence="4" id="KW-1185">Reference proteome</keyword>
<dbReference type="AlphaFoldDB" id="A0A8H5LQR4"/>
<organism evidence="3 4">
    <name type="scientific">Collybiopsis confluens</name>
    <dbReference type="NCBI Taxonomy" id="2823264"/>
    <lineage>
        <taxon>Eukaryota</taxon>
        <taxon>Fungi</taxon>
        <taxon>Dikarya</taxon>
        <taxon>Basidiomycota</taxon>
        <taxon>Agaricomycotina</taxon>
        <taxon>Agaricomycetes</taxon>
        <taxon>Agaricomycetidae</taxon>
        <taxon>Agaricales</taxon>
        <taxon>Marasmiineae</taxon>
        <taxon>Omphalotaceae</taxon>
        <taxon>Collybiopsis</taxon>
    </lineage>
</organism>
<feature type="compositionally biased region" description="Polar residues" evidence="1">
    <location>
        <begin position="102"/>
        <end position="116"/>
    </location>
</feature>
<evidence type="ECO:0000256" key="2">
    <source>
        <dbReference type="SAM" id="Phobius"/>
    </source>
</evidence>
<feature type="compositionally biased region" description="Gly residues" evidence="1">
    <location>
        <begin position="1"/>
        <end position="10"/>
    </location>
</feature>
<keyword evidence="2" id="KW-0472">Membrane</keyword>
<reference evidence="3 4" key="1">
    <citation type="journal article" date="2020" name="ISME J.">
        <title>Uncovering the hidden diversity of litter-decomposition mechanisms in mushroom-forming fungi.</title>
        <authorList>
            <person name="Floudas D."/>
            <person name="Bentzer J."/>
            <person name="Ahren D."/>
            <person name="Johansson T."/>
            <person name="Persson P."/>
            <person name="Tunlid A."/>
        </authorList>
    </citation>
    <scope>NUCLEOTIDE SEQUENCE [LARGE SCALE GENOMIC DNA]</scope>
    <source>
        <strain evidence="3 4">CBS 406.79</strain>
    </source>
</reference>
<keyword evidence="2" id="KW-1133">Transmembrane helix</keyword>
<feature type="transmembrane region" description="Helical" evidence="2">
    <location>
        <begin position="30"/>
        <end position="48"/>
    </location>
</feature>
<evidence type="ECO:0000313" key="3">
    <source>
        <dbReference type="EMBL" id="KAF5366082.1"/>
    </source>
</evidence>
<dbReference type="EMBL" id="JAACJN010000158">
    <property type="protein sequence ID" value="KAF5366082.1"/>
    <property type="molecule type" value="Genomic_DNA"/>
</dbReference>
<evidence type="ECO:0000313" key="4">
    <source>
        <dbReference type="Proteomes" id="UP000518752"/>
    </source>
</evidence>
<protein>
    <submittedName>
        <fullName evidence="3">Uncharacterized protein</fullName>
    </submittedName>
</protein>
<feature type="region of interest" description="Disordered" evidence="1">
    <location>
        <begin position="102"/>
        <end position="161"/>
    </location>
</feature>
<gene>
    <name evidence="3" type="ORF">D9757_012386</name>
</gene>
<feature type="compositionally biased region" description="Low complexity" evidence="1">
    <location>
        <begin position="122"/>
        <end position="132"/>
    </location>
</feature>
<comment type="caution">
    <text evidence="3">The sequence shown here is derived from an EMBL/GenBank/DDBJ whole genome shotgun (WGS) entry which is preliminary data.</text>
</comment>
<keyword evidence="2" id="KW-0812">Transmembrane</keyword>
<proteinExistence type="predicted"/>
<evidence type="ECO:0000256" key="1">
    <source>
        <dbReference type="SAM" id="MobiDB-lite"/>
    </source>
</evidence>